<comment type="similarity">
    <text evidence="2">Belongs to the Nudix hydrolase family.</text>
</comment>
<feature type="domain" description="Nudix hydrolase" evidence="3">
    <location>
        <begin position="6"/>
        <end position="133"/>
    </location>
</feature>
<evidence type="ECO:0000256" key="1">
    <source>
        <dbReference type="ARBA" id="ARBA00022801"/>
    </source>
</evidence>
<protein>
    <submittedName>
        <fullName evidence="4">NUDIX hydrolase</fullName>
    </submittedName>
</protein>
<sequence length="150" mass="17125">MRDPIPTWYFVLVVVRRGDQFLVVQERKHDQTWYLPAGRVEPGETLAEAAVRETREESGVEIELEGLLAIDHTPSLWGGSRLRVIYLARPKDDRPPKAVPDQHSLRARWVNLEELDGLPLRSDEVKVWFQWVAGGGPVHSLELIRSEGLV</sequence>
<dbReference type="GO" id="GO:0006754">
    <property type="term" value="P:ATP biosynthetic process"/>
    <property type="evidence" value="ECO:0007669"/>
    <property type="project" value="TreeGrafter"/>
</dbReference>
<dbReference type="SUPFAM" id="SSF55811">
    <property type="entry name" value="Nudix"/>
    <property type="match status" value="1"/>
</dbReference>
<dbReference type="RefSeq" id="WP_013562891.1">
    <property type="nucleotide sequence ID" value="NC_014962.1"/>
</dbReference>
<dbReference type="InterPro" id="IPR000086">
    <property type="entry name" value="NUDIX_hydrolase_dom"/>
</dbReference>
<dbReference type="GO" id="GO:0004081">
    <property type="term" value="F:bis(5'-nucleosyl)-tetraphosphatase (asymmetrical) activity"/>
    <property type="evidence" value="ECO:0007669"/>
    <property type="project" value="TreeGrafter"/>
</dbReference>
<dbReference type="GO" id="GO:0006167">
    <property type="term" value="P:AMP biosynthetic process"/>
    <property type="evidence" value="ECO:0007669"/>
    <property type="project" value="TreeGrafter"/>
</dbReference>
<dbReference type="InterPro" id="IPR015797">
    <property type="entry name" value="NUDIX_hydrolase-like_dom_sf"/>
</dbReference>
<dbReference type="Gene3D" id="3.90.79.10">
    <property type="entry name" value="Nucleoside Triphosphate Pyrophosphohydrolase"/>
    <property type="match status" value="1"/>
</dbReference>
<gene>
    <name evidence="4" type="ordered locus">Isop_0005</name>
</gene>
<evidence type="ECO:0000313" key="4">
    <source>
        <dbReference type="EMBL" id="ADV60602.1"/>
    </source>
</evidence>
<dbReference type="InterPro" id="IPR051325">
    <property type="entry name" value="Nudix_hydrolase_domain"/>
</dbReference>
<dbReference type="Proteomes" id="UP000008631">
    <property type="component" value="Chromosome"/>
</dbReference>
<dbReference type="Pfam" id="PF00293">
    <property type="entry name" value="NUDIX"/>
    <property type="match status" value="1"/>
</dbReference>
<dbReference type="STRING" id="575540.Isop_0005"/>
<dbReference type="InterPro" id="IPR020476">
    <property type="entry name" value="Nudix_hydrolase"/>
</dbReference>
<dbReference type="PANTHER" id="PTHR21340">
    <property type="entry name" value="DIADENOSINE 5,5-P1,P4-TETRAPHOSPHATE PYROPHOSPHOHYDROLASE MUTT"/>
    <property type="match status" value="1"/>
</dbReference>
<dbReference type="PROSITE" id="PS51462">
    <property type="entry name" value="NUDIX"/>
    <property type="match status" value="1"/>
</dbReference>
<dbReference type="AlphaFoldDB" id="E8R4L1"/>
<dbReference type="PROSITE" id="PS00893">
    <property type="entry name" value="NUDIX_BOX"/>
    <property type="match status" value="1"/>
</dbReference>
<accession>E8R4L1</accession>
<evidence type="ECO:0000313" key="5">
    <source>
        <dbReference type="Proteomes" id="UP000008631"/>
    </source>
</evidence>
<dbReference type="OrthoDB" id="9816289at2"/>
<evidence type="ECO:0000259" key="3">
    <source>
        <dbReference type="PROSITE" id="PS51462"/>
    </source>
</evidence>
<dbReference type="InterPro" id="IPR020084">
    <property type="entry name" value="NUDIX_hydrolase_CS"/>
</dbReference>
<organism evidence="4 5">
    <name type="scientific">Isosphaera pallida (strain ATCC 43644 / DSM 9630 / IS1B)</name>
    <dbReference type="NCBI Taxonomy" id="575540"/>
    <lineage>
        <taxon>Bacteria</taxon>
        <taxon>Pseudomonadati</taxon>
        <taxon>Planctomycetota</taxon>
        <taxon>Planctomycetia</taxon>
        <taxon>Isosphaerales</taxon>
        <taxon>Isosphaeraceae</taxon>
        <taxon>Isosphaera</taxon>
    </lineage>
</organism>
<evidence type="ECO:0000256" key="2">
    <source>
        <dbReference type="RuleBase" id="RU003476"/>
    </source>
</evidence>
<dbReference type="InParanoid" id="E8R4L1"/>
<dbReference type="PANTHER" id="PTHR21340:SF0">
    <property type="entry name" value="BIS(5'-NUCLEOSYL)-TETRAPHOSPHATASE [ASYMMETRICAL]"/>
    <property type="match status" value="1"/>
</dbReference>
<proteinExistence type="inferred from homology"/>
<keyword evidence="5" id="KW-1185">Reference proteome</keyword>
<dbReference type="PRINTS" id="PR00502">
    <property type="entry name" value="NUDIXFAMILY"/>
</dbReference>
<name>E8R4L1_ISOPI</name>
<dbReference type="HOGENOM" id="CLU_037162_6_1_0"/>
<reference evidence="4 5" key="2">
    <citation type="journal article" date="2011" name="Stand. Genomic Sci.">
        <title>Complete genome sequence of Isosphaera pallida type strain (IS1B).</title>
        <authorList>
            <consortium name="US DOE Joint Genome Institute (JGI-PGF)"/>
            <person name="Goker M."/>
            <person name="Cleland D."/>
            <person name="Saunders E."/>
            <person name="Lapidus A."/>
            <person name="Nolan M."/>
            <person name="Lucas S."/>
            <person name="Hammon N."/>
            <person name="Deshpande S."/>
            <person name="Cheng J.F."/>
            <person name="Tapia R."/>
            <person name="Han C."/>
            <person name="Goodwin L."/>
            <person name="Pitluck S."/>
            <person name="Liolios K."/>
            <person name="Pagani I."/>
            <person name="Ivanova N."/>
            <person name="Mavromatis K."/>
            <person name="Pati A."/>
            <person name="Chen A."/>
            <person name="Palaniappan K."/>
            <person name="Land M."/>
            <person name="Hauser L."/>
            <person name="Chang Y.J."/>
            <person name="Jeffries C.D."/>
            <person name="Detter J.C."/>
            <person name="Beck B."/>
            <person name="Woyke T."/>
            <person name="Bristow J."/>
            <person name="Eisen J.A."/>
            <person name="Markowitz V."/>
            <person name="Hugenholtz P."/>
            <person name="Kyrpides N.C."/>
            <person name="Klenk H.P."/>
        </authorList>
    </citation>
    <scope>NUCLEOTIDE SEQUENCE [LARGE SCALE GENOMIC DNA]</scope>
    <source>
        <strain evidence="5">ATCC 43644 / DSM 9630 / IS1B</strain>
    </source>
</reference>
<reference key="1">
    <citation type="submission" date="2010-11" db="EMBL/GenBank/DDBJ databases">
        <title>The complete sequence of chromosome of Isophaera pallida ATCC 43644.</title>
        <authorList>
            <consortium name="US DOE Joint Genome Institute (JGI-PGF)"/>
            <person name="Lucas S."/>
            <person name="Copeland A."/>
            <person name="Lapidus A."/>
            <person name="Bruce D."/>
            <person name="Goodwin L."/>
            <person name="Pitluck S."/>
            <person name="Kyrpides N."/>
            <person name="Mavromatis K."/>
            <person name="Pagani I."/>
            <person name="Ivanova N."/>
            <person name="Saunders E."/>
            <person name="Brettin T."/>
            <person name="Detter J.C."/>
            <person name="Han C."/>
            <person name="Tapia R."/>
            <person name="Land M."/>
            <person name="Hauser L."/>
            <person name="Markowitz V."/>
            <person name="Cheng J.-F."/>
            <person name="Hugenholtz P."/>
            <person name="Woyke T."/>
            <person name="Wu D."/>
            <person name="Eisen J.A."/>
        </authorList>
    </citation>
    <scope>NUCLEOTIDE SEQUENCE</scope>
    <source>
        <strain>ATCC 43644</strain>
    </source>
</reference>
<dbReference type="FunCoup" id="E8R4L1">
    <property type="interactions" value="10"/>
</dbReference>
<dbReference type="EMBL" id="CP002353">
    <property type="protein sequence ID" value="ADV60602.1"/>
    <property type="molecule type" value="Genomic_DNA"/>
</dbReference>
<keyword evidence="1 2" id="KW-0378">Hydrolase</keyword>
<dbReference type="eggNOG" id="COG1051">
    <property type="taxonomic scope" value="Bacteria"/>
</dbReference>
<dbReference type="KEGG" id="ipa:Isop_0005"/>